<organism evidence="3 4">
    <name type="scientific">Hyella patelloides LEGE 07179</name>
    <dbReference type="NCBI Taxonomy" id="945734"/>
    <lineage>
        <taxon>Bacteria</taxon>
        <taxon>Bacillati</taxon>
        <taxon>Cyanobacteriota</taxon>
        <taxon>Cyanophyceae</taxon>
        <taxon>Pleurocapsales</taxon>
        <taxon>Hyellaceae</taxon>
        <taxon>Hyella</taxon>
    </lineage>
</organism>
<evidence type="ECO:0000256" key="2">
    <source>
        <dbReference type="ARBA" id="ARBA00022679"/>
    </source>
</evidence>
<keyword evidence="4" id="KW-1185">Reference proteome</keyword>
<dbReference type="Proteomes" id="UP000320055">
    <property type="component" value="Unassembled WGS sequence"/>
</dbReference>
<accession>A0A563W5N7</accession>
<dbReference type="AlphaFoldDB" id="A0A563W5N7"/>
<protein>
    <submittedName>
        <fullName evidence="3">Exopolysaccharide biosynthesis protein, WecB/TagA/CpsF family</fullName>
    </submittedName>
</protein>
<dbReference type="RefSeq" id="WP_246141712.1">
    <property type="nucleotide sequence ID" value="NZ_LR213854.1"/>
</dbReference>
<keyword evidence="2" id="KW-0808">Transferase</keyword>
<dbReference type="NCBIfam" id="TIGR00696">
    <property type="entry name" value="wecG_tagA_cpsF"/>
    <property type="match status" value="1"/>
</dbReference>
<dbReference type="InterPro" id="IPR004629">
    <property type="entry name" value="WecG_TagA_CpsF"/>
</dbReference>
<sequence>MNPVDMIVVRQSQPKTVNILNVSIDNVSLIELLHNLKCGGVVFTPNVDHIIKLQKDLNFYQIYSKADYRVCDSQMLMIASRFLGSPLKEKISGSDLFPAFYKYYSKDKSVKIFLLGGSPGAAKTAQEKINTKVGRDIVVDSYCPPFGFEKDAAECREIINQINNSGATVLAVGVGAPKQEKWIYQHKSSLKNIKTFFAVGATIEFEADYTSRAPKWISVAGLEWFYRLIQEPKRLWKRYLIEDTAFFALIVLQKLSLYAKDK</sequence>
<dbReference type="Pfam" id="PF03808">
    <property type="entry name" value="Glyco_tran_WecG"/>
    <property type="match status" value="1"/>
</dbReference>
<gene>
    <name evidence="3" type="ORF">H1P_980018</name>
</gene>
<dbReference type="EMBL" id="CAACVJ010000707">
    <property type="protein sequence ID" value="VEP18960.1"/>
    <property type="molecule type" value="Genomic_DNA"/>
</dbReference>
<evidence type="ECO:0000313" key="4">
    <source>
        <dbReference type="Proteomes" id="UP000320055"/>
    </source>
</evidence>
<reference evidence="3 4" key="1">
    <citation type="submission" date="2019-01" db="EMBL/GenBank/DDBJ databases">
        <authorList>
            <person name="Brito A."/>
        </authorList>
    </citation>
    <scope>NUCLEOTIDE SEQUENCE [LARGE SCALE GENOMIC DNA]</scope>
    <source>
        <strain evidence="3">1</strain>
    </source>
</reference>
<dbReference type="PANTHER" id="PTHR34136">
    <property type="match status" value="1"/>
</dbReference>
<dbReference type="GO" id="GO:0016758">
    <property type="term" value="F:hexosyltransferase activity"/>
    <property type="evidence" value="ECO:0007669"/>
    <property type="project" value="TreeGrafter"/>
</dbReference>
<name>A0A563W5N7_9CYAN</name>
<keyword evidence="1" id="KW-0328">Glycosyltransferase</keyword>
<evidence type="ECO:0000313" key="3">
    <source>
        <dbReference type="EMBL" id="VEP18960.1"/>
    </source>
</evidence>
<proteinExistence type="predicted"/>
<evidence type="ECO:0000256" key="1">
    <source>
        <dbReference type="ARBA" id="ARBA00022676"/>
    </source>
</evidence>
<dbReference type="PANTHER" id="PTHR34136:SF1">
    <property type="entry name" value="UDP-N-ACETYL-D-MANNOSAMINURONIC ACID TRANSFERASE"/>
    <property type="match status" value="1"/>
</dbReference>
<dbReference type="CDD" id="cd06533">
    <property type="entry name" value="Glyco_transf_WecG_TagA"/>
    <property type="match status" value="1"/>
</dbReference>